<gene>
    <name evidence="1" type="ORF">LCGC14_3037430</name>
</gene>
<organism evidence="1">
    <name type="scientific">marine sediment metagenome</name>
    <dbReference type="NCBI Taxonomy" id="412755"/>
    <lineage>
        <taxon>unclassified sequences</taxon>
        <taxon>metagenomes</taxon>
        <taxon>ecological metagenomes</taxon>
    </lineage>
</organism>
<protein>
    <submittedName>
        <fullName evidence="1">Uncharacterized protein</fullName>
    </submittedName>
</protein>
<reference evidence="1" key="1">
    <citation type="journal article" date="2015" name="Nature">
        <title>Complex archaea that bridge the gap between prokaryotes and eukaryotes.</title>
        <authorList>
            <person name="Spang A."/>
            <person name="Saw J.H."/>
            <person name="Jorgensen S.L."/>
            <person name="Zaremba-Niedzwiedzka K."/>
            <person name="Martijn J."/>
            <person name="Lind A.E."/>
            <person name="van Eijk R."/>
            <person name="Schleper C."/>
            <person name="Guy L."/>
            <person name="Ettema T.J."/>
        </authorList>
    </citation>
    <scope>NUCLEOTIDE SEQUENCE</scope>
</reference>
<dbReference type="EMBL" id="LAZR01063628">
    <property type="protein sequence ID" value="KKK59137.1"/>
    <property type="molecule type" value="Genomic_DNA"/>
</dbReference>
<proteinExistence type="predicted"/>
<accession>A0A0F8WQC6</accession>
<feature type="non-terminal residue" evidence="1">
    <location>
        <position position="55"/>
    </location>
</feature>
<evidence type="ECO:0000313" key="1">
    <source>
        <dbReference type="EMBL" id="KKK59137.1"/>
    </source>
</evidence>
<comment type="caution">
    <text evidence="1">The sequence shown here is derived from an EMBL/GenBank/DDBJ whole genome shotgun (WGS) entry which is preliminary data.</text>
</comment>
<dbReference type="AlphaFoldDB" id="A0A0F8WQC6"/>
<name>A0A0F8WQC6_9ZZZZ</name>
<sequence length="55" mass="5640">MAGDVTVSVQSAALSTSGTGTTDFTLADFGTPKAWIILVGFDEADDTGVQAESRM</sequence>